<organism evidence="4 12">
    <name type="scientific">Coprococcus comes</name>
    <dbReference type="NCBI Taxonomy" id="410072"/>
    <lineage>
        <taxon>Bacteria</taxon>
        <taxon>Bacillati</taxon>
        <taxon>Bacillota</taxon>
        <taxon>Clostridia</taxon>
        <taxon>Lachnospirales</taxon>
        <taxon>Lachnospiraceae</taxon>
        <taxon>Coprococcus</taxon>
    </lineage>
</organism>
<dbReference type="PANTHER" id="PTHR11839:SF18">
    <property type="entry name" value="NUDIX HYDROLASE DOMAIN-CONTAINING PROTEIN"/>
    <property type="match status" value="1"/>
</dbReference>
<evidence type="ECO:0000313" key="9">
    <source>
        <dbReference type="EMBL" id="RHF81402.1"/>
    </source>
</evidence>
<dbReference type="InterPro" id="IPR000086">
    <property type="entry name" value="NUDIX_hydrolase_dom"/>
</dbReference>
<dbReference type="EMBL" id="CYZK01000002">
    <property type="protein sequence ID" value="CUN54380.1"/>
    <property type="molecule type" value="Genomic_DNA"/>
</dbReference>
<dbReference type="Proteomes" id="UP000095362">
    <property type="component" value="Unassembled WGS sequence"/>
</dbReference>
<evidence type="ECO:0000313" key="14">
    <source>
        <dbReference type="Proteomes" id="UP000283360"/>
    </source>
</evidence>
<evidence type="ECO:0000313" key="5">
    <source>
        <dbReference type="EMBL" id="CUN54380.1"/>
    </source>
</evidence>
<evidence type="ECO:0000259" key="3">
    <source>
        <dbReference type="PROSITE" id="PS51462"/>
    </source>
</evidence>
<evidence type="ECO:0000313" key="15">
    <source>
        <dbReference type="Proteomes" id="UP000284579"/>
    </source>
</evidence>
<evidence type="ECO:0000313" key="7">
    <source>
        <dbReference type="EMBL" id="RGT92044.1"/>
    </source>
</evidence>
<proteinExistence type="predicted"/>
<keyword evidence="14" id="KW-1185">Reference proteome</keyword>
<dbReference type="GO" id="GO:0047631">
    <property type="term" value="F:ADP-ribose diphosphatase activity"/>
    <property type="evidence" value="ECO:0007669"/>
    <property type="project" value="UniProtKB-EC"/>
</dbReference>
<dbReference type="STRING" id="410072.ERS852525_00398"/>
<accession>A0A173SRH8</accession>
<dbReference type="GO" id="GO:0006753">
    <property type="term" value="P:nucleoside phosphate metabolic process"/>
    <property type="evidence" value="ECO:0007669"/>
    <property type="project" value="TreeGrafter"/>
</dbReference>
<dbReference type="EMBL" id="QRXY01000009">
    <property type="protein sequence ID" value="RGU45533.1"/>
    <property type="molecule type" value="Genomic_DNA"/>
</dbReference>
<dbReference type="Proteomes" id="UP000260655">
    <property type="component" value="Unassembled WGS sequence"/>
</dbReference>
<dbReference type="EC" id="3.6.1.13" evidence="4"/>
<comment type="cofactor">
    <cofactor evidence="1">
        <name>Mg(2+)</name>
        <dbReference type="ChEBI" id="CHEBI:18420"/>
    </cofactor>
</comment>
<dbReference type="GO" id="GO:0019693">
    <property type="term" value="P:ribose phosphate metabolic process"/>
    <property type="evidence" value="ECO:0007669"/>
    <property type="project" value="TreeGrafter"/>
</dbReference>
<dbReference type="SUPFAM" id="SSF55811">
    <property type="entry name" value="Nudix"/>
    <property type="match status" value="1"/>
</dbReference>
<dbReference type="GeneID" id="92824569"/>
<evidence type="ECO:0000313" key="10">
    <source>
        <dbReference type="EMBL" id="RHG60925.1"/>
    </source>
</evidence>
<evidence type="ECO:0000313" key="8">
    <source>
        <dbReference type="EMBL" id="RGU45533.1"/>
    </source>
</evidence>
<dbReference type="Proteomes" id="UP000284579">
    <property type="component" value="Unassembled WGS sequence"/>
</dbReference>
<keyword evidence="2 4" id="KW-0378">Hydrolase</keyword>
<evidence type="ECO:0000256" key="1">
    <source>
        <dbReference type="ARBA" id="ARBA00001946"/>
    </source>
</evidence>
<gene>
    <name evidence="4" type="primary">nudF</name>
    <name evidence="10" type="ORF">DW252_07145</name>
    <name evidence="9" type="ORF">DW656_13950</name>
    <name evidence="8" type="ORF">DWW65_08290</name>
    <name evidence="7" type="ORF">DWX03_03360</name>
    <name evidence="6" type="ORF">DXD67_04860</name>
    <name evidence="5" type="ORF">ERS852481_00368</name>
    <name evidence="4" type="ORF">ERS852574_01634</name>
</gene>
<evidence type="ECO:0000313" key="11">
    <source>
        <dbReference type="Proteomes" id="UP000095362"/>
    </source>
</evidence>
<dbReference type="EMBL" id="QSOV01000003">
    <property type="protein sequence ID" value="RGJ25072.1"/>
    <property type="molecule type" value="Genomic_DNA"/>
</dbReference>
<protein>
    <submittedName>
        <fullName evidence="4">ADP-ribose pyrophosphatase</fullName>
        <ecNumber evidence="4">3.6.1.13</ecNumber>
    </submittedName>
    <submittedName>
        <fullName evidence="6">NUDIX hydrolase</fullName>
    </submittedName>
</protein>
<dbReference type="Gene3D" id="3.90.79.10">
    <property type="entry name" value="Nucleoside Triphosphate Pyrophosphohydrolase"/>
    <property type="match status" value="1"/>
</dbReference>
<dbReference type="CDD" id="cd03424">
    <property type="entry name" value="NUDIX_ADPRase_Nudt5_UGPPase_Nudt14"/>
    <property type="match status" value="1"/>
</dbReference>
<reference evidence="11 12" key="1">
    <citation type="submission" date="2015-09" db="EMBL/GenBank/DDBJ databases">
        <authorList>
            <consortium name="Pathogen Informatics"/>
        </authorList>
    </citation>
    <scope>NUCLEOTIDE SEQUENCE [LARGE SCALE GENOMIC DNA]</scope>
    <source>
        <strain evidence="5 11">2789STDY5834866</strain>
        <strain evidence="4 12">2789STDY5834962</strain>
    </source>
</reference>
<feature type="domain" description="Nudix hydrolase" evidence="3">
    <location>
        <begin position="41"/>
        <end position="169"/>
    </location>
</feature>
<dbReference type="PaxDb" id="410072-ERS852525_00398"/>
<dbReference type="Proteomes" id="UP000095727">
    <property type="component" value="Unassembled WGS sequence"/>
</dbReference>
<dbReference type="Proteomes" id="UP000286595">
    <property type="component" value="Unassembled WGS sequence"/>
</dbReference>
<dbReference type="OrthoDB" id="9806150at2"/>
<dbReference type="Proteomes" id="UP000283360">
    <property type="component" value="Unassembled WGS sequence"/>
</dbReference>
<dbReference type="InterPro" id="IPR015797">
    <property type="entry name" value="NUDIX_hydrolase-like_dom_sf"/>
</dbReference>
<evidence type="ECO:0000313" key="13">
    <source>
        <dbReference type="Proteomes" id="UP000260655"/>
    </source>
</evidence>
<dbReference type="EMBL" id="QRIM01000006">
    <property type="protein sequence ID" value="RHG60925.1"/>
    <property type="molecule type" value="Genomic_DNA"/>
</dbReference>
<dbReference type="EMBL" id="QRXJ01000003">
    <property type="protein sequence ID" value="RGT92044.1"/>
    <property type="molecule type" value="Genomic_DNA"/>
</dbReference>
<dbReference type="Proteomes" id="UP000285693">
    <property type="component" value="Unassembled WGS sequence"/>
</dbReference>
<evidence type="ECO:0000313" key="12">
    <source>
        <dbReference type="Proteomes" id="UP000095727"/>
    </source>
</evidence>
<dbReference type="AlphaFoldDB" id="A0A173SRH8"/>
<dbReference type="PANTHER" id="PTHR11839">
    <property type="entry name" value="UDP/ADP-SUGAR PYROPHOSPHATASE"/>
    <property type="match status" value="1"/>
</dbReference>
<evidence type="ECO:0000256" key="2">
    <source>
        <dbReference type="ARBA" id="ARBA00022801"/>
    </source>
</evidence>
<evidence type="ECO:0000313" key="6">
    <source>
        <dbReference type="EMBL" id="RGJ25072.1"/>
    </source>
</evidence>
<dbReference type="RefSeq" id="WP_008372292.1">
    <property type="nucleotide sequence ID" value="NZ_CAXSNH010000003.1"/>
</dbReference>
<evidence type="ECO:0000313" key="4">
    <source>
        <dbReference type="EMBL" id="CUM92991.1"/>
    </source>
</evidence>
<dbReference type="Pfam" id="PF00293">
    <property type="entry name" value="NUDIX"/>
    <property type="match status" value="1"/>
</dbReference>
<sequence>MKKEIKRVKRERVYQGTIVDVYKDYMEFSNGNHEVWDYIHHKGAAAVIPVMDDGRLLMVRQYRNALDRFTLELPAGGLDQADEPGRDCSARELEEETGYHSDDLEWLITLRTTVALCNEKIEVYVARNLIRTHQHLDENEFVNVEAHTVEELKQMIFEGKIEDSKTVAAILAYDAKYNR</sequence>
<dbReference type="PROSITE" id="PS51462">
    <property type="entry name" value="NUDIX"/>
    <property type="match status" value="1"/>
</dbReference>
<dbReference type="EMBL" id="QRHO01000025">
    <property type="protein sequence ID" value="RHF81402.1"/>
    <property type="molecule type" value="Genomic_DNA"/>
</dbReference>
<reference evidence="13 14" key="2">
    <citation type="submission" date="2018-08" db="EMBL/GenBank/DDBJ databases">
        <title>A genome reference for cultivated species of the human gut microbiota.</title>
        <authorList>
            <person name="Zou Y."/>
            <person name="Xue W."/>
            <person name="Luo G."/>
        </authorList>
    </citation>
    <scope>NUCLEOTIDE SEQUENCE [LARGE SCALE GENOMIC DNA]</scope>
    <source>
        <strain evidence="8 16">AF16-31</strain>
        <strain evidence="7 14">AF18-12LB</strain>
        <strain evidence="10 17">AM22-12LB</strain>
        <strain evidence="9 15">AM23-3</strain>
        <strain evidence="6 13">TM07-19</strain>
    </source>
</reference>
<evidence type="ECO:0000313" key="16">
    <source>
        <dbReference type="Proteomes" id="UP000285693"/>
    </source>
</evidence>
<name>A0A173SRH8_9FIRM</name>
<dbReference type="EMBL" id="CYXR01000010">
    <property type="protein sequence ID" value="CUM92991.1"/>
    <property type="molecule type" value="Genomic_DNA"/>
</dbReference>
<evidence type="ECO:0000313" key="17">
    <source>
        <dbReference type="Proteomes" id="UP000286595"/>
    </source>
</evidence>